<dbReference type="OrthoDB" id="282973at2759"/>
<reference evidence="17 19" key="2">
    <citation type="journal article" date="2013" name="Nature">
        <title>Insights into bilaterian evolution from three spiralian genomes.</title>
        <authorList>
            <person name="Simakov O."/>
            <person name="Marletaz F."/>
            <person name="Cho S.J."/>
            <person name="Edsinger-Gonzales E."/>
            <person name="Havlak P."/>
            <person name="Hellsten U."/>
            <person name="Kuo D.H."/>
            <person name="Larsson T."/>
            <person name="Lv J."/>
            <person name="Arendt D."/>
            <person name="Savage R."/>
            <person name="Osoegawa K."/>
            <person name="de Jong P."/>
            <person name="Grimwood J."/>
            <person name="Chapman J.A."/>
            <person name="Shapiro H."/>
            <person name="Aerts A."/>
            <person name="Otillar R.P."/>
            <person name="Terry A.Y."/>
            <person name="Boore J.L."/>
            <person name="Grigoriev I.V."/>
            <person name="Lindberg D.R."/>
            <person name="Seaver E.C."/>
            <person name="Weisblat D.A."/>
            <person name="Putnam N.H."/>
            <person name="Rokhsar D.S."/>
        </authorList>
    </citation>
    <scope>NUCLEOTIDE SEQUENCE</scope>
    <source>
        <strain evidence="17 19">I ESC-2004</strain>
    </source>
</reference>
<feature type="disulfide bond" evidence="14">
    <location>
        <begin position="114"/>
        <end position="179"/>
    </location>
</feature>
<gene>
    <name evidence="17" type="ORF">CAPTEDRAFT_175042</name>
</gene>
<dbReference type="InterPro" id="IPR011001">
    <property type="entry name" value="Saposin-like"/>
</dbReference>
<dbReference type="GO" id="GO:0046513">
    <property type="term" value="P:ceramide biosynthetic process"/>
    <property type="evidence" value="ECO:0007669"/>
    <property type="project" value="TreeGrafter"/>
</dbReference>
<comment type="subcellular location">
    <subcellularLocation>
        <location evidence="1">Secreted</location>
    </subcellularLocation>
</comment>
<dbReference type="InterPro" id="IPR008139">
    <property type="entry name" value="SaposinB_dom"/>
</dbReference>
<reference evidence="19" key="1">
    <citation type="submission" date="2012-12" db="EMBL/GenBank/DDBJ databases">
        <authorList>
            <person name="Hellsten U."/>
            <person name="Grimwood J."/>
            <person name="Chapman J.A."/>
            <person name="Shapiro H."/>
            <person name="Aerts A."/>
            <person name="Otillar R.P."/>
            <person name="Terry A.Y."/>
            <person name="Boore J.L."/>
            <person name="Simakov O."/>
            <person name="Marletaz F."/>
            <person name="Cho S.-J."/>
            <person name="Edsinger-Gonzales E."/>
            <person name="Havlak P."/>
            <person name="Kuo D.-H."/>
            <person name="Larsson T."/>
            <person name="Lv J."/>
            <person name="Arendt D."/>
            <person name="Savage R."/>
            <person name="Osoegawa K."/>
            <person name="de Jong P."/>
            <person name="Lindberg D.R."/>
            <person name="Seaver E.C."/>
            <person name="Weisblat D.A."/>
            <person name="Putnam N.H."/>
            <person name="Grigoriev I.V."/>
            <person name="Rokhsar D.S."/>
        </authorList>
    </citation>
    <scope>NUCLEOTIDE SEQUENCE</scope>
    <source>
        <strain evidence="19">I ESC-2004</strain>
    </source>
</reference>
<evidence type="ECO:0000256" key="6">
    <source>
        <dbReference type="ARBA" id="ARBA00022801"/>
    </source>
</evidence>
<feature type="binding site" evidence="13">
    <location>
        <position position="299"/>
    </location>
    <ligand>
        <name>Zn(2+)</name>
        <dbReference type="ChEBI" id="CHEBI:29105"/>
        <label>1</label>
    </ligand>
</feature>
<dbReference type="GO" id="GO:0005615">
    <property type="term" value="C:extracellular space"/>
    <property type="evidence" value="ECO:0007669"/>
    <property type="project" value="TreeGrafter"/>
</dbReference>
<dbReference type="PROSITE" id="PS50015">
    <property type="entry name" value="SAP_B"/>
    <property type="match status" value="1"/>
</dbReference>
<evidence type="ECO:0000313" key="19">
    <source>
        <dbReference type="Proteomes" id="UP000014760"/>
    </source>
</evidence>
<comment type="function">
    <text evidence="12">Converts sphingomyelin to ceramide.</text>
</comment>
<dbReference type="SUPFAM" id="SSF47862">
    <property type="entry name" value="Saposin"/>
    <property type="match status" value="1"/>
</dbReference>
<evidence type="ECO:0000256" key="4">
    <source>
        <dbReference type="ARBA" id="ARBA00022723"/>
    </source>
</evidence>
<evidence type="ECO:0000256" key="11">
    <source>
        <dbReference type="ARBA" id="ARBA00047268"/>
    </source>
</evidence>
<dbReference type="FunCoup" id="R7UVY6">
    <property type="interactions" value="235"/>
</dbReference>
<feature type="disulfide bond" evidence="14">
    <location>
        <begin position="250"/>
        <end position="271"/>
    </location>
</feature>
<feature type="disulfide bond" evidence="14">
    <location>
        <begin position="111"/>
        <end position="187"/>
    </location>
</feature>
<feature type="binding site" evidence="13">
    <location>
        <position position="231"/>
    </location>
    <ligand>
        <name>Zn(2+)</name>
        <dbReference type="ChEBI" id="CHEBI:29105"/>
        <label>1</label>
    </ligand>
</feature>
<keyword evidence="7 13" id="KW-0862">Zinc</keyword>
<dbReference type="GO" id="GO:0006685">
    <property type="term" value="P:sphingomyelin catabolic process"/>
    <property type="evidence" value="ECO:0007669"/>
    <property type="project" value="UniProtKB-UniRule"/>
</dbReference>
<dbReference type="GO" id="GO:0016020">
    <property type="term" value="C:membrane"/>
    <property type="evidence" value="ECO:0007669"/>
    <property type="project" value="GOC"/>
</dbReference>
<feature type="binding site" evidence="13">
    <location>
        <position position="339"/>
    </location>
    <ligand>
        <name>Zn(2+)</name>
        <dbReference type="ChEBI" id="CHEBI:29105"/>
        <label>2</label>
    </ligand>
</feature>
<dbReference type="InterPro" id="IPR045473">
    <property type="entry name" value="ASM_C"/>
</dbReference>
<dbReference type="InterPro" id="IPR004843">
    <property type="entry name" value="Calcineurin-like_PHP"/>
</dbReference>
<evidence type="ECO:0000256" key="10">
    <source>
        <dbReference type="ARBA" id="ARBA00023295"/>
    </source>
</evidence>
<keyword evidence="10 12" id="KW-0326">Glycosidase</keyword>
<evidence type="ECO:0000256" key="3">
    <source>
        <dbReference type="ARBA" id="ARBA00022525"/>
    </source>
</evidence>
<feature type="binding site" evidence="13">
    <location>
        <position position="482"/>
    </location>
    <ligand>
        <name>Zn(2+)</name>
        <dbReference type="ChEBI" id="CHEBI:29105"/>
        <label>1</label>
    </ligand>
</feature>
<keyword evidence="19" id="KW-1185">Reference proteome</keyword>
<dbReference type="AlphaFoldDB" id="R7UVY6"/>
<feature type="disulfide bond" evidence="14">
    <location>
        <begin position="406"/>
        <end position="454"/>
    </location>
</feature>
<evidence type="ECO:0000256" key="7">
    <source>
        <dbReference type="ARBA" id="ARBA00022833"/>
    </source>
</evidence>
<dbReference type="GO" id="GO:0016798">
    <property type="term" value="F:hydrolase activity, acting on glycosyl bonds"/>
    <property type="evidence" value="ECO:0007669"/>
    <property type="project" value="UniProtKB-KW"/>
</dbReference>
<dbReference type="GO" id="GO:0046872">
    <property type="term" value="F:metal ion binding"/>
    <property type="evidence" value="ECO:0007669"/>
    <property type="project" value="UniProtKB-KW"/>
</dbReference>
<evidence type="ECO:0000256" key="1">
    <source>
        <dbReference type="ARBA" id="ARBA00004613"/>
    </source>
</evidence>
<feature type="disulfide bond" evidence="14">
    <location>
        <begin position="142"/>
        <end position="153"/>
    </location>
</feature>
<dbReference type="GO" id="GO:0061750">
    <property type="term" value="F:acid sphingomyelin phosphodiesterase activity"/>
    <property type="evidence" value="ECO:0007669"/>
    <property type="project" value="TreeGrafter"/>
</dbReference>
<dbReference type="Pfam" id="PF00149">
    <property type="entry name" value="Metallophos"/>
    <property type="match status" value="1"/>
</dbReference>
<dbReference type="Gene3D" id="3.60.21.10">
    <property type="match status" value="1"/>
</dbReference>
<dbReference type="InterPro" id="IPR041805">
    <property type="entry name" value="ASMase/PPN1_MPP"/>
</dbReference>
<keyword evidence="5 15" id="KW-0732">Signal</keyword>
<comment type="cofactor">
    <cofactor evidence="13">
        <name>Zn(2+)</name>
        <dbReference type="ChEBI" id="CHEBI:29105"/>
    </cofactor>
    <text evidence="13">Binds 2 Zn(2+) ions per subunit.</text>
</comment>
<dbReference type="CDD" id="cd00842">
    <property type="entry name" value="MPP_ASMase"/>
    <property type="match status" value="1"/>
</dbReference>
<organism evidence="17">
    <name type="scientific">Capitella teleta</name>
    <name type="common">Polychaete worm</name>
    <dbReference type="NCBI Taxonomy" id="283909"/>
    <lineage>
        <taxon>Eukaryota</taxon>
        <taxon>Metazoa</taxon>
        <taxon>Spiralia</taxon>
        <taxon>Lophotrochozoa</taxon>
        <taxon>Annelida</taxon>
        <taxon>Polychaeta</taxon>
        <taxon>Sedentaria</taxon>
        <taxon>Scolecida</taxon>
        <taxon>Capitellidae</taxon>
        <taxon>Capitella</taxon>
    </lineage>
</organism>
<dbReference type="EnsemblMetazoa" id="CapteT175042">
    <property type="protein sequence ID" value="CapteP175042"/>
    <property type="gene ID" value="CapteG175042"/>
</dbReference>
<evidence type="ECO:0000256" key="9">
    <source>
        <dbReference type="ARBA" id="ARBA00023180"/>
    </source>
</evidence>
<feature type="binding site" evidence="13">
    <location>
        <position position="229"/>
    </location>
    <ligand>
        <name>Zn(2+)</name>
        <dbReference type="ChEBI" id="CHEBI:29105"/>
        <label>1</label>
    </ligand>
</feature>
<evidence type="ECO:0000259" key="16">
    <source>
        <dbReference type="PROSITE" id="PS50015"/>
    </source>
</evidence>
<feature type="binding site" evidence="13">
    <location>
        <position position="480"/>
    </location>
    <ligand>
        <name>Zn(2+)</name>
        <dbReference type="ChEBI" id="CHEBI:29105"/>
        <label>2</label>
    </ligand>
</feature>
<feature type="signal peptide" evidence="15">
    <location>
        <begin position="1"/>
        <end position="17"/>
    </location>
</feature>
<dbReference type="EMBL" id="AMQN01006037">
    <property type="status" value="NOT_ANNOTATED_CDS"/>
    <property type="molecule type" value="Genomic_DNA"/>
</dbReference>
<comment type="catalytic activity">
    <reaction evidence="11">
        <text>a sphingomyelin + H2O = phosphocholine + an N-acylsphing-4-enine + H(+)</text>
        <dbReference type="Rhea" id="RHEA:19253"/>
        <dbReference type="ChEBI" id="CHEBI:15377"/>
        <dbReference type="ChEBI" id="CHEBI:15378"/>
        <dbReference type="ChEBI" id="CHEBI:17636"/>
        <dbReference type="ChEBI" id="CHEBI:52639"/>
        <dbReference type="ChEBI" id="CHEBI:295975"/>
        <dbReference type="EC" id="3.1.4.12"/>
    </reaction>
    <physiologicalReaction direction="left-to-right" evidence="11">
        <dbReference type="Rhea" id="RHEA:19254"/>
    </physiologicalReaction>
</comment>
<evidence type="ECO:0000256" key="14">
    <source>
        <dbReference type="PIRSR" id="PIRSR000948-2"/>
    </source>
</evidence>
<dbReference type="SUPFAM" id="SSF56300">
    <property type="entry name" value="Metallo-dependent phosphatases"/>
    <property type="match status" value="1"/>
</dbReference>
<evidence type="ECO:0000256" key="15">
    <source>
        <dbReference type="SAM" id="SignalP"/>
    </source>
</evidence>
<reference evidence="18" key="3">
    <citation type="submission" date="2015-06" db="UniProtKB">
        <authorList>
            <consortium name="EnsemblMetazoa"/>
        </authorList>
    </citation>
    <scope>IDENTIFICATION</scope>
</reference>
<dbReference type="PANTHER" id="PTHR10340:SF34">
    <property type="entry name" value="SPHINGOMYELIN PHOSPHODIESTERASE"/>
    <property type="match status" value="1"/>
</dbReference>
<feature type="chain" id="PRO_5008788439" description="Sphingomyelin phosphodiesterase" evidence="15">
    <location>
        <begin position="18"/>
        <end position="657"/>
    </location>
</feature>
<evidence type="ECO:0000256" key="2">
    <source>
        <dbReference type="ARBA" id="ARBA00008234"/>
    </source>
</evidence>
<evidence type="ECO:0000256" key="13">
    <source>
        <dbReference type="PIRSR" id="PIRSR000948-1"/>
    </source>
</evidence>
<dbReference type="GO" id="GO:0005764">
    <property type="term" value="C:lysosome"/>
    <property type="evidence" value="ECO:0007669"/>
    <property type="project" value="TreeGrafter"/>
</dbReference>
<feature type="domain" description="Saposin B-type" evidence="16">
    <location>
        <begin position="107"/>
        <end position="191"/>
    </location>
</feature>
<dbReference type="Pfam" id="PF19272">
    <property type="entry name" value="ASMase_C"/>
    <property type="match status" value="1"/>
</dbReference>
<evidence type="ECO:0000256" key="8">
    <source>
        <dbReference type="ARBA" id="ARBA00023157"/>
    </source>
</evidence>
<dbReference type="OMA" id="HNVTVAM"/>
<keyword evidence="8 14" id="KW-1015">Disulfide bond</keyword>
<dbReference type="HOGENOM" id="CLU_014743_3_0_1"/>
<keyword evidence="4 13" id="KW-0479">Metal-binding</keyword>
<dbReference type="InterPro" id="IPR029052">
    <property type="entry name" value="Metallo-depent_PP-like"/>
</dbReference>
<keyword evidence="6 12" id="KW-0378">Hydrolase</keyword>
<dbReference type="PIRSF" id="PIRSF000948">
    <property type="entry name" value="Sphingomy_PDE"/>
    <property type="match status" value="1"/>
</dbReference>
<feature type="disulfide bond" evidence="14">
    <location>
        <begin position="619"/>
        <end position="632"/>
    </location>
</feature>
<feature type="disulfide bond" evidence="14">
    <location>
        <begin position="244"/>
        <end position="249"/>
    </location>
</feature>
<name>R7UVY6_CAPTE</name>
<dbReference type="EMBL" id="KB297448">
    <property type="protein sequence ID" value="ELU10494.1"/>
    <property type="molecule type" value="Genomic_DNA"/>
</dbReference>
<evidence type="ECO:0000256" key="5">
    <source>
        <dbReference type="ARBA" id="ARBA00022729"/>
    </source>
</evidence>
<keyword evidence="3" id="KW-0964">Secreted</keyword>
<evidence type="ECO:0000256" key="12">
    <source>
        <dbReference type="PIRNR" id="PIRNR000948"/>
    </source>
</evidence>
<dbReference type="Proteomes" id="UP000014760">
    <property type="component" value="Unassembled WGS sequence"/>
</dbReference>
<feature type="binding site" evidence="13">
    <location>
        <position position="446"/>
    </location>
    <ligand>
        <name>Zn(2+)</name>
        <dbReference type="ChEBI" id="CHEBI:29105"/>
        <label>2</label>
    </ligand>
</feature>
<dbReference type="STRING" id="283909.R7UVY6"/>
<sequence length="657" mass="74825">MKFLVVFLPLALASSVAIVFSLFLSQREHEVNGQSTDEVGFRYEETLVKERPVSAEELNALGAVYGGVEFNSDDAVRYALHKFKYSRTLREAAEFVLKRSENADWPVSRSCFLCNIGVITVQNLVKVGKARDFIASAIATLCVKFKVEKPEVCDGLVHLYKDEVLTVLDQLGLDPEEVCGAILGEDCGEVYNPYAMWYVSWPHPPKPPVVPPSPPTPSAPKMHILHLSDIHLDFKYKPQSNAECGEPLCCRSGTPKKSTRGAGHWGDYRHCDLPTWTLESLFQHLELNEKFDAIYWTGDLPGHDVWQQQRNGSIQLMEYLTKLLIKHFPHTPVYSSIGNHEGVPVNSFPPPFIRGNRSVTWLYEELVHAWGPWLPNSTYFDISRGGFYTTLIKPGLRIISVNMNYCNNQNWWLLLNSTDPANEIQWLGSTLQKAEDAGEKVHIVGHIPPGVSNCLKAWSWNYYNIISRYESTIAAQFFGHTHFDEVEIFYDVDSNFQRPVSVAYIGPSVTTFSDLNPGYRVYEVDGNYPGSSWRVLDHKTYVMNLTEANLSSKRSPQWKLEYSAKDAYNMSDMYASSWHELYERMKVNSTLMDLYYRHFYKQHPPAPECSASSRHHLLCSMITGRSSDPALCKDIDGMQLQQIQKAKIAWSKIHDYC</sequence>
<protein>
    <recommendedName>
        <fullName evidence="12">Sphingomyelin phosphodiesterase</fullName>
    </recommendedName>
</protein>
<accession>R7UVY6</accession>
<proteinExistence type="inferred from homology"/>
<dbReference type="SMART" id="SM00741">
    <property type="entry name" value="SapB"/>
    <property type="match status" value="1"/>
</dbReference>
<dbReference type="PANTHER" id="PTHR10340">
    <property type="entry name" value="SPHINGOMYELIN PHOSPHODIESTERASE"/>
    <property type="match status" value="1"/>
</dbReference>
<evidence type="ECO:0000313" key="17">
    <source>
        <dbReference type="EMBL" id="ELU10494.1"/>
    </source>
</evidence>
<dbReference type="FunFam" id="3.60.21.10:FF:000077">
    <property type="entry name" value="Sphingomyelin phosphodiesterase"/>
    <property type="match status" value="1"/>
</dbReference>
<dbReference type="InterPro" id="IPR011160">
    <property type="entry name" value="Sphingomy_PDE"/>
</dbReference>
<evidence type="ECO:0000313" key="18">
    <source>
        <dbReference type="EnsemblMetazoa" id="CapteP175042"/>
    </source>
</evidence>
<dbReference type="Gene3D" id="1.10.225.10">
    <property type="entry name" value="Saposin-like"/>
    <property type="match status" value="1"/>
</dbReference>
<keyword evidence="9" id="KW-0325">Glycoprotein</keyword>
<comment type="similarity">
    <text evidence="2 12">Belongs to the acid sphingomyelinase family.</text>
</comment>
<feature type="binding site" evidence="13">
    <location>
        <position position="299"/>
    </location>
    <ligand>
        <name>Zn(2+)</name>
        <dbReference type="ChEBI" id="CHEBI:29105"/>
        <label>2</label>
    </ligand>
</feature>